<dbReference type="GO" id="GO:0016301">
    <property type="term" value="F:kinase activity"/>
    <property type="evidence" value="ECO:0007669"/>
    <property type="project" value="UniProtKB-KW"/>
</dbReference>
<dbReference type="EMBL" id="SOYY01000012">
    <property type="protein sequence ID" value="KAA0714089.1"/>
    <property type="molecule type" value="Genomic_DNA"/>
</dbReference>
<dbReference type="Proteomes" id="UP000324632">
    <property type="component" value="Chromosome 12"/>
</dbReference>
<dbReference type="InterPro" id="IPR029057">
    <property type="entry name" value="PRTase-like"/>
</dbReference>
<sequence>MDDSRQAISRADMSSLPGYTEARVSGCWSLRTDGGTVVAVSTVANKIIEVLDVSWVVLLSTDSFYKLHYLRLPRDISEDHVILMDSNVSTGAAAMMAVRLLLDHDVQEDNILLVSLLMGEL</sequence>
<evidence type="ECO:0000313" key="3">
    <source>
        <dbReference type="Proteomes" id="UP000324632"/>
    </source>
</evidence>
<accession>A0A5A9NZB3</accession>
<evidence type="ECO:0000259" key="1">
    <source>
        <dbReference type="Pfam" id="PF14681"/>
    </source>
</evidence>
<gene>
    <name evidence="2" type="ORF">E1301_Tti007241</name>
</gene>
<evidence type="ECO:0000313" key="2">
    <source>
        <dbReference type="EMBL" id="KAA0714089.1"/>
    </source>
</evidence>
<keyword evidence="2" id="KW-0808">Transferase</keyword>
<keyword evidence="2" id="KW-0418">Kinase</keyword>
<comment type="caution">
    <text evidence="2">The sequence shown here is derived from an EMBL/GenBank/DDBJ whole genome shotgun (WGS) entry which is preliminary data.</text>
</comment>
<protein>
    <submittedName>
        <fullName evidence="2">Uridine-cytidine kinase-like 1</fullName>
    </submittedName>
</protein>
<name>A0A5A9NZB3_9TELE</name>
<proteinExistence type="predicted"/>
<dbReference type="CDD" id="cd06223">
    <property type="entry name" value="PRTases_typeI"/>
    <property type="match status" value="1"/>
</dbReference>
<dbReference type="AlphaFoldDB" id="A0A5A9NZB3"/>
<organism evidence="2 3">
    <name type="scientific">Triplophysa tibetana</name>
    <dbReference type="NCBI Taxonomy" id="1572043"/>
    <lineage>
        <taxon>Eukaryota</taxon>
        <taxon>Metazoa</taxon>
        <taxon>Chordata</taxon>
        <taxon>Craniata</taxon>
        <taxon>Vertebrata</taxon>
        <taxon>Euteleostomi</taxon>
        <taxon>Actinopterygii</taxon>
        <taxon>Neopterygii</taxon>
        <taxon>Teleostei</taxon>
        <taxon>Ostariophysi</taxon>
        <taxon>Cypriniformes</taxon>
        <taxon>Nemacheilidae</taxon>
        <taxon>Triplophysa</taxon>
    </lineage>
</organism>
<dbReference type="Gene3D" id="3.40.50.2020">
    <property type="match status" value="1"/>
</dbReference>
<dbReference type="Pfam" id="PF14681">
    <property type="entry name" value="UPRTase"/>
    <property type="match status" value="1"/>
</dbReference>
<keyword evidence="3" id="KW-1185">Reference proteome</keyword>
<dbReference type="InterPro" id="IPR000836">
    <property type="entry name" value="PRTase_dom"/>
</dbReference>
<feature type="domain" description="Phosphoribosyltransferase" evidence="1">
    <location>
        <begin position="66"/>
        <end position="118"/>
    </location>
</feature>
<reference evidence="2 3" key="1">
    <citation type="journal article" date="2019" name="Mol. Ecol. Resour.">
        <title>Chromosome-level genome assembly of Triplophysa tibetana, a fish adapted to the harsh high-altitude environment of the Tibetan Plateau.</title>
        <authorList>
            <person name="Yang X."/>
            <person name="Liu H."/>
            <person name="Ma Z."/>
            <person name="Zou Y."/>
            <person name="Zou M."/>
            <person name="Mao Y."/>
            <person name="Li X."/>
            <person name="Wang H."/>
            <person name="Chen T."/>
            <person name="Wang W."/>
            <person name="Yang R."/>
        </authorList>
    </citation>
    <scope>NUCLEOTIDE SEQUENCE [LARGE SCALE GENOMIC DNA]</scope>
    <source>
        <strain evidence="2">TTIB1903HZAU</strain>
        <tissue evidence="2">Muscle</tissue>
    </source>
</reference>
<dbReference type="SUPFAM" id="SSF53271">
    <property type="entry name" value="PRTase-like"/>
    <property type="match status" value="1"/>
</dbReference>